<feature type="compositionally biased region" description="Low complexity" evidence="1">
    <location>
        <begin position="197"/>
        <end position="213"/>
    </location>
</feature>
<organism evidence="3 4">
    <name type="scientific">Meripilus lineatus</name>
    <dbReference type="NCBI Taxonomy" id="2056292"/>
    <lineage>
        <taxon>Eukaryota</taxon>
        <taxon>Fungi</taxon>
        <taxon>Dikarya</taxon>
        <taxon>Basidiomycota</taxon>
        <taxon>Agaricomycotina</taxon>
        <taxon>Agaricomycetes</taxon>
        <taxon>Polyporales</taxon>
        <taxon>Meripilaceae</taxon>
        <taxon>Meripilus</taxon>
    </lineage>
</organism>
<feature type="compositionally biased region" description="Basic and acidic residues" evidence="1">
    <location>
        <begin position="142"/>
        <end position="153"/>
    </location>
</feature>
<dbReference type="EMBL" id="JANAWD010000827">
    <property type="protein sequence ID" value="KAJ3475608.1"/>
    <property type="molecule type" value="Genomic_DNA"/>
</dbReference>
<keyword evidence="4" id="KW-1185">Reference proteome</keyword>
<dbReference type="Proteomes" id="UP001212997">
    <property type="component" value="Unassembled WGS sequence"/>
</dbReference>
<feature type="compositionally biased region" description="Basic residues" evidence="1">
    <location>
        <begin position="84"/>
        <end position="95"/>
    </location>
</feature>
<gene>
    <name evidence="3" type="ORF">NLI96_g11728</name>
</gene>
<evidence type="ECO:0000313" key="4">
    <source>
        <dbReference type="Proteomes" id="UP001212997"/>
    </source>
</evidence>
<feature type="compositionally biased region" description="Acidic residues" evidence="1">
    <location>
        <begin position="640"/>
        <end position="653"/>
    </location>
</feature>
<proteinExistence type="predicted"/>
<protein>
    <recommendedName>
        <fullName evidence="2">DUF6532 domain-containing protein</fullName>
    </recommendedName>
</protein>
<feature type="compositionally biased region" description="Polar residues" evidence="1">
    <location>
        <begin position="317"/>
        <end position="340"/>
    </location>
</feature>
<feature type="region of interest" description="Disordered" evidence="1">
    <location>
        <begin position="1"/>
        <end position="368"/>
    </location>
</feature>
<sequence length="661" mass="73600">MAKQQAHLRTKQDASRSQAKDKSKPSRTEEKAERVRDARMRILGEGGEEFNSQAKEKVRINTLNKRHYSPLCLQQSRPVETEKKPKKTAQKSKKRAAAEEDVRGGGTTTATRTVKSSTNQKTYRKSGLDPNWVKGKLAPHPKNSDKAHVKDNVDVDASLEGGFHDDDVDQQRPLPRRSNVGGSKDRQVVSVVPFRDSGTSGSKSSSPKLTPSSSRHHNKPPFPCLRPPTQGRSDHDEPHDDPQLCSNSTRHRKSSSINATPTSSRKQPSKLSDPNLDLESSDSLPKNLTGTNKDARVSKKTMLAKTAPQGPKHSRQHSSGDVTAGPSQPTSHKTKGVSNQDKGKGKATDTGTGRGGGRSKGKGKARNQIRVYDNSLDLDSENLSVAWQTHAAQRPDIKCTLIHFLGLLPDPFEIDISEQSSQVFLEFLQDMVNTRFPHREFIVELRQSVTDWRSYFLPSATRSICATMHSKRLITTSKGLLSTIENKDSVAQFAHETLNTTAAAWYKTPSTDKKERRGTYLSKYVIETYTATYAKKIRHSFLSECYDFKESPFPAGALRLAVYAVHLGFRQFRSGKYVRATFTSDAMSRLWEGHGWNIEQLNEKHRTAFLDTVKTFNPKEAVNDASSSAFDTIEAICITSDEDGDFESEPESNEESRSESE</sequence>
<comment type="caution">
    <text evidence="3">The sequence shown here is derived from an EMBL/GenBank/DDBJ whole genome shotgun (WGS) entry which is preliminary data.</text>
</comment>
<feature type="compositionally biased region" description="Basic residues" evidence="1">
    <location>
        <begin position="357"/>
        <end position="367"/>
    </location>
</feature>
<evidence type="ECO:0000259" key="2">
    <source>
        <dbReference type="Pfam" id="PF20149"/>
    </source>
</evidence>
<feature type="compositionally biased region" description="Polar residues" evidence="1">
    <location>
        <begin position="255"/>
        <end position="272"/>
    </location>
</feature>
<feature type="domain" description="DUF6532" evidence="2">
    <location>
        <begin position="477"/>
        <end position="600"/>
    </location>
</feature>
<dbReference type="AlphaFoldDB" id="A0AAD5YD23"/>
<name>A0AAD5YD23_9APHY</name>
<accession>A0AAD5YD23</accession>
<dbReference type="InterPro" id="IPR045341">
    <property type="entry name" value="DUF6532"/>
</dbReference>
<feature type="compositionally biased region" description="Basic and acidic residues" evidence="1">
    <location>
        <begin position="232"/>
        <end position="242"/>
    </location>
</feature>
<reference evidence="3" key="1">
    <citation type="submission" date="2022-07" db="EMBL/GenBank/DDBJ databases">
        <title>Genome Sequence of Physisporinus lineatus.</title>
        <authorList>
            <person name="Buettner E."/>
        </authorList>
    </citation>
    <scope>NUCLEOTIDE SEQUENCE</scope>
    <source>
        <strain evidence="3">VT162</strain>
    </source>
</reference>
<dbReference type="Pfam" id="PF20149">
    <property type="entry name" value="DUF6532"/>
    <property type="match status" value="1"/>
</dbReference>
<feature type="compositionally biased region" description="Basic and acidic residues" evidence="1">
    <location>
        <begin position="10"/>
        <end position="42"/>
    </location>
</feature>
<evidence type="ECO:0000256" key="1">
    <source>
        <dbReference type="SAM" id="MobiDB-lite"/>
    </source>
</evidence>
<feature type="region of interest" description="Disordered" evidence="1">
    <location>
        <begin position="640"/>
        <end position="661"/>
    </location>
</feature>
<evidence type="ECO:0000313" key="3">
    <source>
        <dbReference type="EMBL" id="KAJ3475608.1"/>
    </source>
</evidence>
<feature type="compositionally biased region" description="Polar residues" evidence="1">
    <location>
        <begin position="281"/>
        <end position="292"/>
    </location>
</feature>